<evidence type="ECO:0000256" key="7">
    <source>
        <dbReference type="ARBA" id="ARBA00022857"/>
    </source>
</evidence>
<dbReference type="GO" id="GO:0000287">
    <property type="term" value="F:magnesium ion binding"/>
    <property type="evidence" value="ECO:0007669"/>
    <property type="project" value="UniProtKB-UniRule"/>
</dbReference>
<dbReference type="eggNOG" id="arCOG00613">
    <property type="taxonomic scope" value="Archaea"/>
</dbReference>
<proteinExistence type="inferred from homology"/>
<evidence type="ECO:0000256" key="4">
    <source>
        <dbReference type="ARBA" id="ARBA00022643"/>
    </source>
</evidence>
<dbReference type="GO" id="GO:0070402">
    <property type="term" value="F:NADPH binding"/>
    <property type="evidence" value="ECO:0007669"/>
    <property type="project" value="UniProtKB-UniRule"/>
</dbReference>
<keyword evidence="4 11" id="KW-0288">FMN</keyword>
<dbReference type="GO" id="GO:0005737">
    <property type="term" value="C:cytoplasm"/>
    <property type="evidence" value="ECO:0007669"/>
    <property type="project" value="UniProtKB-SubCell"/>
</dbReference>
<dbReference type="AlphaFoldDB" id="A3DMR3"/>
<feature type="binding site" evidence="11">
    <location>
        <begin position="299"/>
        <end position="300"/>
    </location>
    <ligand>
        <name>FMN</name>
        <dbReference type="ChEBI" id="CHEBI:58210"/>
    </ligand>
</feature>
<name>A3DMR3_STAMF</name>
<feature type="binding site" evidence="11">
    <location>
        <position position="67"/>
    </location>
    <ligand>
        <name>FMN</name>
        <dbReference type="ChEBI" id="CHEBI:58210"/>
    </ligand>
</feature>
<keyword evidence="8 11" id="KW-0414">Isoprene biosynthesis</keyword>
<dbReference type="SUPFAM" id="SSF51395">
    <property type="entry name" value="FMN-linked oxidoreductases"/>
    <property type="match status" value="1"/>
</dbReference>
<evidence type="ECO:0000313" key="14">
    <source>
        <dbReference type="Proteomes" id="UP000000254"/>
    </source>
</evidence>
<dbReference type="PANTHER" id="PTHR43665">
    <property type="entry name" value="ISOPENTENYL-DIPHOSPHATE DELTA-ISOMERASE"/>
    <property type="match status" value="1"/>
</dbReference>
<feature type="binding site" evidence="11">
    <location>
        <position position="197"/>
    </location>
    <ligand>
        <name>FMN</name>
        <dbReference type="ChEBI" id="CHEBI:58210"/>
    </ligand>
</feature>
<dbReference type="Gene3D" id="3.20.20.70">
    <property type="entry name" value="Aldolase class I"/>
    <property type="match status" value="1"/>
</dbReference>
<evidence type="ECO:0000256" key="10">
    <source>
        <dbReference type="ARBA" id="ARBA00025810"/>
    </source>
</evidence>
<dbReference type="GO" id="GO:0010181">
    <property type="term" value="F:FMN binding"/>
    <property type="evidence" value="ECO:0007669"/>
    <property type="project" value="UniProtKB-UniRule"/>
</dbReference>
<feature type="domain" description="FMN-dependent dehydrogenase" evidence="12">
    <location>
        <begin position="182"/>
        <end position="341"/>
    </location>
</feature>
<evidence type="ECO:0000256" key="6">
    <source>
        <dbReference type="ARBA" id="ARBA00022842"/>
    </source>
</evidence>
<dbReference type="STRING" id="399550.Smar_0822"/>
<dbReference type="PANTHER" id="PTHR43665:SF1">
    <property type="entry name" value="ISOPENTENYL-DIPHOSPHATE DELTA-ISOMERASE"/>
    <property type="match status" value="1"/>
</dbReference>
<dbReference type="EC" id="5.3.3.2" evidence="11"/>
<comment type="subunit">
    <text evidence="10 11">Homooctamer. Dimer of tetramers.</text>
</comment>
<feature type="binding site" evidence="11">
    <location>
        <position position="222"/>
    </location>
    <ligand>
        <name>FMN</name>
        <dbReference type="ChEBI" id="CHEBI:58210"/>
    </ligand>
</feature>
<evidence type="ECO:0000259" key="12">
    <source>
        <dbReference type="Pfam" id="PF01070"/>
    </source>
</evidence>
<comment type="cofactor">
    <cofactor evidence="1 11">
        <name>FMN</name>
        <dbReference type="ChEBI" id="CHEBI:58210"/>
    </cofactor>
</comment>
<evidence type="ECO:0000256" key="5">
    <source>
        <dbReference type="ARBA" id="ARBA00022723"/>
    </source>
</evidence>
<feature type="binding site" evidence="11">
    <location>
        <position position="130"/>
    </location>
    <ligand>
        <name>FMN</name>
        <dbReference type="ChEBI" id="CHEBI:58210"/>
    </ligand>
</feature>
<dbReference type="HOGENOM" id="CLU_065515_1_0_2"/>
<evidence type="ECO:0000256" key="11">
    <source>
        <dbReference type="HAMAP-Rule" id="MF_00354"/>
    </source>
</evidence>
<gene>
    <name evidence="11" type="primary">fni</name>
    <name evidence="13" type="ordered locus">Smar_0822</name>
</gene>
<feature type="binding site" evidence="11">
    <location>
        <begin position="68"/>
        <end position="70"/>
    </location>
    <ligand>
        <name>FMN</name>
        <dbReference type="ChEBI" id="CHEBI:58210"/>
    </ligand>
</feature>
<keyword evidence="3 11" id="KW-0285">Flavoprotein</keyword>
<dbReference type="PIRSF" id="PIRSF003314">
    <property type="entry name" value="IPP_isomerase"/>
    <property type="match status" value="1"/>
</dbReference>
<comment type="similarity">
    <text evidence="11">Belongs to the IPP isomerase type 2 family.</text>
</comment>
<evidence type="ECO:0000256" key="8">
    <source>
        <dbReference type="ARBA" id="ARBA00023229"/>
    </source>
</evidence>
<dbReference type="InterPro" id="IPR011179">
    <property type="entry name" value="IPdP_isomerase"/>
</dbReference>
<keyword evidence="6 11" id="KW-0460">Magnesium</keyword>
<keyword evidence="7 11" id="KW-0521">NADP</keyword>
<dbReference type="GO" id="GO:0016491">
    <property type="term" value="F:oxidoreductase activity"/>
    <property type="evidence" value="ECO:0007669"/>
    <property type="project" value="InterPro"/>
</dbReference>
<evidence type="ECO:0000256" key="3">
    <source>
        <dbReference type="ARBA" id="ARBA00022630"/>
    </source>
</evidence>
<sequence length="374" mass="41985">MDENIGERKLEHIDIILKENIDFPDHCSKIYDSIMLIHQAFPKINLEEVDLRIDFLGYTINAPLMITGMTGGHRNVTKINEKLARLAQELGIAIGVGSQRPMIIYRDNSDVLETYKIVRKTAQDVPVIGNIGINTINDLSINDIEFLIKSIEADALAIHLNPAQEVIQPEGDTRFSDNVIVKVEEILDSIDVPVIIKEVGNGISMETASLFRSIGIRYFDISGSCGTNWILVEKYRSRTPEYKKRIADILNKWGIPTPLAIIETRNAAPDSFIIASGGVWDGLKAVKSLVLGADMVGLAKPIIYLLIKQGYDEAYKFLFTYIETIRTVLFLIGAKNPSETRDKPVVLLEPILSYLKQRKIDLENYIQFIRKGGL</sequence>
<evidence type="ECO:0000256" key="9">
    <source>
        <dbReference type="ARBA" id="ARBA00023235"/>
    </source>
</evidence>
<feature type="binding site" evidence="11">
    <location>
        <position position="227"/>
    </location>
    <ligand>
        <name>FMN</name>
        <dbReference type="ChEBI" id="CHEBI:58210"/>
    </ligand>
</feature>
<dbReference type="KEGG" id="smr:Smar_0822"/>
<feature type="binding site" evidence="11">
    <location>
        <position position="165"/>
    </location>
    <ligand>
        <name>Mg(2+)</name>
        <dbReference type="ChEBI" id="CHEBI:18420"/>
    </ligand>
</feature>
<organism evidence="13 14">
    <name type="scientific">Staphylothermus marinus (strain ATCC 43588 / DSM 3639 / JCM 9404 / F1)</name>
    <dbReference type="NCBI Taxonomy" id="399550"/>
    <lineage>
        <taxon>Archaea</taxon>
        <taxon>Thermoproteota</taxon>
        <taxon>Thermoprotei</taxon>
        <taxon>Desulfurococcales</taxon>
        <taxon>Desulfurococcaceae</taxon>
        <taxon>Staphylothermus</taxon>
    </lineage>
</organism>
<comment type="caution">
    <text evidence="11">Lacks conserved residue(s) required for the propagation of feature annotation.</text>
</comment>
<dbReference type="CDD" id="cd02811">
    <property type="entry name" value="IDI-2_FMN"/>
    <property type="match status" value="1"/>
</dbReference>
<dbReference type="InterPro" id="IPR000262">
    <property type="entry name" value="FMN-dep_DH"/>
</dbReference>
<feature type="binding site" evidence="11">
    <location>
        <begin position="98"/>
        <end position="100"/>
    </location>
    <ligand>
        <name>substrate</name>
    </ligand>
</feature>
<dbReference type="GeneID" id="4907859"/>
<comment type="cofactor">
    <cofactor evidence="11">
        <name>Mg(2+)</name>
        <dbReference type="ChEBI" id="CHEBI:18420"/>
    </cofactor>
</comment>
<dbReference type="OrthoDB" id="371955at2157"/>
<protein>
    <recommendedName>
        <fullName evidence="11">Isopentenyl-diphosphate delta-isomerase</fullName>
        <shortName evidence="11">IPP isomerase</shortName>
        <ecNumber evidence="11">5.3.3.2</ecNumber>
    </recommendedName>
    <alternativeName>
        <fullName evidence="11">Isopentenyl diphosphate:dimethylallyl diphosphate isomerase</fullName>
    </alternativeName>
    <alternativeName>
        <fullName evidence="11">Isopentenyl pyrophosphate isomerase</fullName>
    </alternativeName>
    <alternativeName>
        <fullName evidence="11">Type 2 isopentenyl diphosphate isomerase</fullName>
        <shortName evidence="11">IDI-2</shortName>
    </alternativeName>
</protein>
<comment type="catalytic activity">
    <reaction evidence="11">
        <text>isopentenyl diphosphate = dimethylallyl diphosphate</text>
        <dbReference type="Rhea" id="RHEA:23284"/>
        <dbReference type="ChEBI" id="CHEBI:57623"/>
        <dbReference type="ChEBI" id="CHEBI:128769"/>
        <dbReference type="EC" id="5.3.3.2"/>
    </reaction>
</comment>
<dbReference type="GO" id="GO:0004452">
    <property type="term" value="F:isopentenyl-diphosphate delta-isomerase activity"/>
    <property type="evidence" value="ECO:0007669"/>
    <property type="project" value="UniProtKB-UniRule"/>
</dbReference>
<feature type="binding site" evidence="11">
    <location>
        <begin position="8"/>
        <end position="9"/>
    </location>
    <ligand>
        <name>substrate</name>
    </ligand>
</feature>
<dbReference type="Proteomes" id="UP000000254">
    <property type="component" value="Chromosome"/>
</dbReference>
<keyword evidence="2 11" id="KW-0963">Cytoplasm</keyword>
<comment type="function">
    <text evidence="11">Involved in the biosynthesis of isoprenoids. Catalyzes the 1,3-allylic rearrangement of the homoallylic substrate isopentenyl (IPP) to its allylic isomer, dimethylallyl diphosphate (DMAPP).</text>
</comment>
<dbReference type="RefSeq" id="WP_011839114.1">
    <property type="nucleotide sequence ID" value="NC_009033.1"/>
</dbReference>
<evidence type="ECO:0000256" key="2">
    <source>
        <dbReference type="ARBA" id="ARBA00022490"/>
    </source>
</evidence>
<reference evidence="14" key="1">
    <citation type="journal article" date="2009" name="BMC Genomics">
        <title>The complete genome sequence of Staphylothermus marinus reveals differences in sulfur metabolism among heterotrophic Crenarchaeota.</title>
        <authorList>
            <person name="Anderson I.J."/>
            <person name="Dharmarajan L."/>
            <person name="Rodriguez J."/>
            <person name="Hooper S."/>
            <person name="Porat I."/>
            <person name="Ulrich L.E."/>
            <person name="Elkins J.G."/>
            <person name="Mavromatis K."/>
            <person name="Sun H."/>
            <person name="Land M."/>
            <person name="Lapidus A."/>
            <person name="Lucas S."/>
            <person name="Barry K."/>
            <person name="Huber H."/>
            <person name="Zhulin I.B."/>
            <person name="Whitman W.B."/>
            <person name="Mukhopadhyay B."/>
            <person name="Woese C."/>
            <person name="Bristow J."/>
            <person name="Kyrpides N."/>
        </authorList>
    </citation>
    <scope>NUCLEOTIDE SEQUENCE [LARGE SCALE GENOMIC DNA]</scope>
    <source>
        <strain evidence="14">ATCC 43588 / DSM 3639 / JCM 9404 / F1</strain>
    </source>
</reference>
<dbReference type="GO" id="GO:0008299">
    <property type="term" value="P:isoprenoid biosynthetic process"/>
    <property type="evidence" value="ECO:0007669"/>
    <property type="project" value="UniProtKB-UniRule"/>
</dbReference>
<keyword evidence="14" id="KW-1185">Reference proteome</keyword>
<comment type="subcellular location">
    <subcellularLocation>
        <location evidence="11">Cytoplasm</location>
    </subcellularLocation>
</comment>
<accession>A3DMR3</accession>
<evidence type="ECO:0000256" key="1">
    <source>
        <dbReference type="ARBA" id="ARBA00001917"/>
    </source>
</evidence>
<comment type="cofactor">
    <cofactor evidence="11">
        <name>NADPH</name>
        <dbReference type="ChEBI" id="CHEBI:57783"/>
    </cofactor>
</comment>
<keyword evidence="5 11" id="KW-0479">Metal-binding</keyword>
<feature type="binding site" evidence="11">
    <location>
        <position position="164"/>
    </location>
    <ligand>
        <name>substrate</name>
    </ligand>
</feature>
<dbReference type="InterPro" id="IPR013785">
    <property type="entry name" value="Aldolase_TIM"/>
</dbReference>
<dbReference type="EMBL" id="CP000575">
    <property type="protein sequence ID" value="ABN69923.1"/>
    <property type="molecule type" value="Genomic_DNA"/>
</dbReference>
<dbReference type="NCBIfam" id="TIGR02151">
    <property type="entry name" value="IPP_isom_2"/>
    <property type="match status" value="1"/>
</dbReference>
<reference evidence="13 14" key="2">
    <citation type="journal article" date="2009" name="Stand. Genomic Sci.">
        <title>Complete genome sequence of Staphylothermus marinus Stetter and Fiala 1986 type strain F1.</title>
        <authorList>
            <person name="Anderson I.J."/>
            <person name="Sun H."/>
            <person name="Lapidus A."/>
            <person name="Copeland A."/>
            <person name="Glavina Del Rio T."/>
            <person name="Tice H."/>
            <person name="Dalin E."/>
            <person name="Lucas S."/>
            <person name="Barry K."/>
            <person name="Land M."/>
            <person name="Richardson P."/>
            <person name="Huber H."/>
            <person name="Kyrpides N.C."/>
        </authorList>
    </citation>
    <scope>NUCLEOTIDE SEQUENCE [LARGE SCALE GENOMIC DNA]</scope>
    <source>
        <strain evidence="14">ATCC 43588 / DSM 3639 / JCM 9404 / F1</strain>
    </source>
</reference>
<dbReference type="HAMAP" id="MF_00354">
    <property type="entry name" value="Idi_2"/>
    <property type="match status" value="1"/>
</dbReference>
<dbReference type="Pfam" id="PF01070">
    <property type="entry name" value="FMN_dh"/>
    <property type="match status" value="1"/>
</dbReference>
<feature type="binding site" evidence="11">
    <location>
        <position position="98"/>
    </location>
    <ligand>
        <name>FMN</name>
        <dbReference type="ChEBI" id="CHEBI:58210"/>
    </ligand>
</feature>
<keyword evidence="9 11" id="KW-0413">Isomerase</keyword>
<evidence type="ECO:0000313" key="13">
    <source>
        <dbReference type="EMBL" id="ABN69923.1"/>
    </source>
</evidence>